<name>A0ABU5EB60_9PROT</name>
<dbReference type="PANTHER" id="PTHR43799">
    <property type="entry name" value="AMINOTRANSFERASE, PUTATIVE-RELATED"/>
    <property type="match status" value="1"/>
</dbReference>
<dbReference type="InterPro" id="IPR015422">
    <property type="entry name" value="PyrdxlP-dep_Trfase_small"/>
</dbReference>
<dbReference type="GO" id="GO:0008483">
    <property type="term" value="F:transaminase activity"/>
    <property type="evidence" value="ECO:0007669"/>
    <property type="project" value="UniProtKB-KW"/>
</dbReference>
<dbReference type="Gene3D" id="3.40.640.10">
    <property type="entry name" value="Type I PLP-dependent aspartate aminotransferase-like (Major domain)"/>
    <property type="match status" value="1"/>
</dbReference>
<dbReference type="CDD" id="cd00609">
    <property type="entry name" value="AAT_like"/>
    <property type="match status" value="1"/>
</dbReference>
<comment type="caution">
    <text evidence="1">The sequence shown here is derived from an EMBL/GenBank/DDBJ whole genome shotgun (WGS) entry which is preliminary data.</text>
</comment>
<keyword evidence="1" id="KW-0032">Aminotransferase</keyword>
<dbReference type="InterPro" id="IPR015424">
    <property type="entry name" value="PyrdxlP-dep_Trfase"/>
</dbReference>
<dbReference type="InterPro" id="IPR024551">
    <property type="entry name" value="AspAT_Ic"/>
</dbReference>
<evidence type="ECO:0000313" key="2">
    <source>
        <dbReference type="Proteomes" id="UP001279642"/>
    </source>
</evidence>
<keyword evidence="1" id="KW-0808">Transferase</keyword>
<sequence>MGALTELDDRAIDALHEQAAISYGTFKKREVRLNMARGKPALGQLDLVERLLDLPGRGNHVAHDGTDCRNYGGMEGLAEARALYARLIGARPENTMVGGNSSLALMHDNIVYSMLKGNPSSPLPWNRAGRIRFLCPTPGYDYHFNMTEEYGIQMISVPLGEDGPDMDRVEALVAEDAAIKGMWCVPKYSNPTGAVYSDAVIERLARMPAAAPDFRIFWDNAYIMHHLTEERIETANLLTACERAGNPDRALMFMSTSKITFPGAGLAVFASSETNMRWFLASASRRSIGPDKINQLRHMCALPDESALYALMDQYRAIIAPKFDAVYGTFDRLLGDPRVATWTRPKGGYFISLYADGCARRTVELAGEAGIALTPTGAAFPYRNDPDDRHIRVAPTTLSADEVGLAAEGIALAVRLAASEREKARRSLRVT</sequence>
<dbReference type="RefSeq" id="WP_320508630.1">
    <property type="nucleotide sequence ID" value="NZ_JAXCLW010000002.1"/>
</dbReference>
<keyword evidence="2" id="KW-1185">Reference proteome</keyword>
<evidence type="ECO:0000313" key="1">
    <source>
        <dbReference type="EMBL" id="MDY0883600.1"/>
    </source>
</evidence>
<dbReference type="SUPFAM" id="SSF53383">
    <property type="entry name" value="PLP-dependent transferases"/>
    <property type="match status" value="1"/>
</dbReference>
<dbReference type="Proteomes" id="UP001279642">
    <property type="component" value="Unassembled WGS sequence"/>
</dbReference>
<gene>
    <name evidence="1" type="ORF">SMD27_12160</name>
</gene>
<reference evidence="1 2" key="1">
    <citation type="journal article" date="2016" name="Antonie Van Leeuwenhoek">
        <title>Dongia soli sp. nov., isolated from soil from Dokdo, Korea.</title>
        <authorList>
            <person name="Kim D.U."/>
            <person name="Lee H."/>
            <person name="Kim H."/>
            <person name="Kim S.G."/>
            <person name="Ka J.O."/>
        </authorList>
    </citation>
    <scope>NUCLEOTIDE SEQUENCE [LARGE SCALE GENOMIC DNA]</scope>
    <source>
        <strain evidence="1 2">D78</strain>
    </source>
</reference>
<dbReference type="EMBL" id="JAXCLW010000002">
    <property type="protein sequence ID" value="MDY0883600.1"/>
    <property type="molecule type" value="Genomic_DNA"/>
</dbReference>
<dbReference type="InterPro" id="IPR015421">
    <property type="entry name" value="PyrdxlP-dep_Trfase_major"/>
</dbReference>
<proteinExistence type="predicted"/>
<organism evidence="1 2">
    <name type="scientific">Dongia soli</name>
    <dbReference type="NCBI Taxonomy" id="600628"/>
    <lineage>
        <taxon>Bacteria</taxon>
        <taxon>Pseudomonadati</taxon>
        <taxon>Pseudomonadota</taxon>
        <taxon>Alphaproteobacteria</taxon>
        <taxon>Rhodospirillales</taxon>
        <taxon>Dongiaceae</taxon>
        <taxon>Dongia</taxon>
    </lineage>
</organism>
<accession>A0ABU5EB60</accession>
<dbReference type="Gene3D" id="3.90.1150.10">
    <property type="entry name" value="Aspartate Aminotransferase, domain 1"/>
    <property type="match status" value="1"/>
</dbReference>
<dbReference type="PANTHER" id="PTHR43799:SF1">
    <property type="entry name" value="ASPARTATE AMINOTRANSFERASE"/>
    <property type="match status" value="1"/>
</dbReference>
<protein>
    <submittedName>
        <fullName evidence="1">Aminotransferase class I/II-fold pyridoxal phosphate-dependent enzyme</fullName>
    </submittedName>
</protein>
<dbReference type="Pfam" id="PF12897">
    <property type="entry name" value="Asp_aminotransf"/>
    <property type="match status" value="1"/>
</dbReference>